<keyword evidence="3" id="KW-1185">Reference proteome</keyword>
<dbReference type="Pfam" id="PF16485">
    <property type="entry name" value="PLN_propep"/>
    <property type="match status" value="1"/>
</dbReference>
<evidence type="ECO:0000313" key="3">
    <source>
        <dbReference type="Proteomes" id="UP000194204"/>
    </source>
</evidence>
<evidence type="ECO:0000313" key="2">
    <source>
        <dbReference type="EMBL" id="OTA19349.1"/>
    </source>
</evidence>
<organism evidence="2 3">
    <name type="scientific">Xenorhabdus beddingii</name>
    <dbReference type="NCBI Taxonomy" id="40578"/>
    <lineage>
        <taxon>Bacteria</taxon>
        <taxon>Pseudomonadati</taxon>
        <taxon>Pseudomonadota</taxon>
        <taxon>Gammaproteobacteria</taxon>
        <taxon>Enterobacterales</taxon>
        <taxon>Morganellaceae</taxon>
        <taxon>Xenorhabdus</taxon>
    </lineage>
</organism>
<proteinExistence type="predicted"/>
<dbReference type="OrthoDB" id="6445763at2"/>
<accession>A0A1Y2SKT4</accession>
<name>A0A1Y2SKT4_9GAMM</name>
<dbReference type="RefSeq" id="WP_086113134.1">
    <property type="nucleotide sequence ID" value="NZ_CAWNHF010000101.1"/>
</dbReference>
<gene>
    <name evidence="2" type="ORF">Xbed_02392</name>
</gene>
<dbReference type="EMBL" id="MUBK01000019">
    <property type="protein sequence ID" value="OTA19349.1"/>
    <property type="molecule type" value="Genomic_DNA"/>
</dbReference>
<sequence>MSNNKIEKQNIIPPYLLESIAKNCDSDDDKECILKTLNHVNQLMKNQLMKNQLMKNTPRENQPCSNKDN</sequence>
<reference evidence="2 3" key="1">
    <citation type="submission" date="2017-01" db="EMBL/GenBank/DDBJ databases">
        <title>Deconstructing symbiosis and pathogenesis requirements using a combined genomic-metabolomic approach.</title>
        <authorList>
            <person name="Tobias N.J."/>
            <person name="Wolff H."/>
            <person name="Djahanschiri B."/>
            <person name="Ebersberger I."/>
            <person name="Bode H.B."/>
        </authorList>
    </citation>
    <scope>NUCLEOTIDE SEQUENCE [LARGE SCALE GENOMIC DNA]</scope>
    <source>
        <strain evidence="2 3">DSM 4764</strain>
    </source>
</reference>
<evidence type="ECO:0000259" key="1">
    <source>
        <dbReference type="Pfam" id="PF16485"/>
    </source>
</evidence>
<dbReference type="Proteomes" id="UP000194204">
    <property type="component" value="Unassembled WGS sequence"/>
</dbReference>
<comment type="caution">
    <text evidence="2">The sequence shown here is derived from an EMBL/GenBank/DDBJ whole genome shotgun (WGS) entry which is preliminary data.</text>
</comment>
<dbReference type="InterPro" id="IPR032475">
    <property type="entry name" value="Protealysin_N_PP"/>
</dbReference>
<protein>
    <submittedName>
        <fullName evidence="2">Peptidase M4</fullName>
    </submittedName>
</protein>
<feature type="domain" description="Protealysin N-terminal propeptide" evidence="1">
    <location>
        <begin position="9"/>
        <end position="47"/>
    </location>
</feature>
<dbReference type="AlphaFoldDB" id="A0A1Y2SKT4"/>